<name>A0AAW2YJL3_9EUKA</name>
<evidence type="ECO:0000256" key="1">
    <source>
        <dbReference type="ARBA" id="ARBA00022737"/>
    </source>
</evidence>
<dbReference type="SUPFAM" id="SSF63825">
    <property type="entry name" value="YWTD domain"/>
    <property type="match status" value="2"/>
</dbReference>
<evidence type="ECO:0000256" key="2">
    <source>
        <dbReference type="PROSITE-ProRule" id="PRU00504"/>
    </source>
</evidence>
<dbReference type="SMART" id="SM00135">
    <property type="entry name" value="LY"/>
    <property type="match status" value="5"/>
</dbReference>
<feature type="non-terminal residue" evidence="3">
    <location>
        <position position="649"/>
    </location>
</feature>
<reference evidence="3 4" key="1">
    <citation type="submission" date="2024-03" db="EMBL/GenBank/DDBJ databases">
        <title>The Acrasis kona genome and developmental transcriptomes reveal deep origins of eukaryotic multicellular pathways.</title>
        <authorList>
            <person name="Sheikh S."/>
            <person name="Fu C.-J."/>
            <person name="Brown M.W."/>
            <person name="Baldauf S.L."/>
        </authorList>
    </citation>
    <scope>NUCLEOTIDE SEQUENCE [LARGE SCALE GENOMIC DNA]</scope>
    <source>
        <strain evidence="3 4">ATCC MYA-3509</strain>
    </source>
</reference>
<dbReference type="PROSITE" id="PS51125">
    <property type="entry name" value="NHL"/>
    <property type="match status" value="1"/>
</dbReference>
<evidence type="ECO:0000313" key="3">
    <source>
        <dbReference type="EMBL" id="KAL0477015.1"/>
    </source>
</evidence>
<dbReference type="InterPro" id="IPR001258">
    <property type="entry name" value="NHL_repeat"/>
</dbReference>
<dbReference type="Pfam" id="PF01436">
    <property type="entry name" value="NHL"/>
    <property type="match status" value="1"/>
</dbReference>
<proteinExistence type="predicted"/>
<protein>
    <submittedName>
        <fullName evidence="3">NHL repeat-containing protein</fullName>
    </submittedName>
</protein>
<dbReference type="InterPro" id="IPR011042">
    <property type="entry name" value="6-blade_b-propeller_TolB-like"/>
</dbReference>
<gene>
    <name evidence="3" type="ORF">AKO1_006378</name>
</gene>
<comment type="caution">
    <text evidence="3">The sequence shown here is derived from an EMBL/GenBank/DDBJ whole genome shotgun (WGS) entry which is preliminary data.</text>
</comment>
<dbReference type="InterPro" id="IPR000033">
    <property type="entry name" value="LDLR_classB_rpt"/>
</dbReference>
<dbReference type="PANTHER" id="PTHR46388">
    <property type="entry name" value="NHL REPEAT-CONTAINING PROTEIN 2"/>
    <property type="match status" value="1"/>
</dbReference>
<keyword evidence="1" id="KW-0677">Repeat</keyword>
<organism evidence="3 4">
    <name type="scientific">Acrasis kona</name>
    <dbReference type="NCBI Taxonomy" id="1008807"/>
    <lineage>
        <taxon>Eukaryota</taxon>
        <taxon>Discoba</taxon>
        <taxon>Heterolobosea</taxon>
        <taxon>Tetramitia</taxon>
        <taxon>Eutetramitia</taxon>
        <taxon>Acrasidae</taxon>
        <taxon>Acrasis</taxon>
    </lineage>
</organism>
<dbReference type="Gene3D" id="2.120.10.30">
    <property type="entry name" value="TolB, C-terminal domain"/>
    <property type="match status" value="7"/>
</dbReference>
<keyword evidence="4" id="KW-1185">Reference proteome</keyword>
<evidence type="ECO:0000313" key="4">
    <source>
        <dbReference type="Proteomes" id="UP001431209"/>
    </source>
</evidence>
<dbReference type="PANTHER" id="PTHR46388:SF2">
    <property type="entry name" value="NHL REPEAT-CONTAINING PROTEIN 2"/>
    <property type="match status" value="1"/>
</dbReference>
<dbReference type="EMBL" id="JAOPGA020000130">
    <property type="protein sequence ID" value="KAL0477015.1"/>
    <property type="molecule type" value="Genomic_DNA"/>
</dbReference>
<dbReference type="Proteomes" id="UP001431209">
    <property type="component" value="Unassembled WGS sequence"/>
</dbReference>
<sequence>MNVIMFSQQVLANGYLTSYPLNTTSFDDIRNVAIDSNRKVMYVSQSNAQIIMLLNMTTGAYRTLAGVQGNYGFSGDNGPATSAKLRDPKYVTFDGGDIVYISDTGNNRIRAVSLSSGNITTFAGGGTSAANNINATSASIDAPKGLAVDIINNQLLYTDSTIGIRAVNLTTGIVSTLISGSFFSDIALDNVNNLIYILVGNRIRVTNRTSGVTTFIAGTGFGGFNGEYQDGTLAMLYNPYTIALDTFNNYLFIADTGNNRIRAVSLQYGYISNLAGSSTDKLVAALSTSLDYPGAVTFDDTSNSIIVLSPMVLSSVSIATGLLSTIAGTGTIGNSTDGFGDALLSSFSTKYGVAELDASRTLVYFTDITSGLVKLLNRNTNKITLFAGGGNSNADNITAFSTNLQFPSGLAIDSSNNLVYIADTNNHRIKVVNITSGLVRTVAGTGVGGYNNDNVDGRTANLQNPRGISLDPINNLLYIADYNNNRIRLLNLSTGNISTFAGTGQSAFADDAVATNGKLANPCGVTVDNARNVVYIADLNNHRIRMVNRTSGSISTIAGTGWNGYDYDNVQAKTAKLNGPRYLTLDNSRSLLYIADTENFLVRVVNLTSGIISRVAGNRNQYFNGDSLQASDARLSSPYAVAVDTTTGY</sequence>
<feature type="repeat" description="NHL" evidence="2">
    <location>
        <begin position="403"/>
        <end position="435"/>
    </location>
</feature>
<accession>A0AAW2YJL3</accession>
<dbReference type="AlphaFoldDB" id="A0AAW2YJL3"/>